<sequence length="70" mass="8172">MGAQEVGFNITNSENEDLDRWPEQLRQMLCDQWGANVRDTTQLTVRDKLGCQQHHALSVCWCERIIWVPT</sequence>
<evidence type="ECO:0000313" key="1">
    <source>
        <dbReference type="EMBL" id="SIR98479.1"/>
    </source>
</evidence>
<dbReference type="RefSeq" id="WP_076433535.1">
    <property type="nucleotide sequence ID" value="NZ_FTNO01000008.1"/>
</dbReference>
<keyword evidence="2" id="KW-1185">Reference proteome</keyword>
<gene>
    <name evidence="1" type="ORF">SAMN05421858_4982</name>
</gene>
<name>A0A1N7FDP6_9EURY</name>
<organism evidence="1 2">
    <name type="scientific">Haladaptatus litoreus</name>
    <dbReference type="NCBI Taxonomy" id="553468"/>
    <lineage>
        <taxon>Archaea</taxon>
        <taxon>Methanobacteriati</taxon>
        <taxon>Methanobacteriota</taxon>
        <taxon>Stenosarchaea group</taxon>
        <taxon>Halobacteria</taxon>
        <taxon>Halobacteriales</taxon>
        <taxon>Haladaptataceae</taxon>
        <taxon>Haladaptatus</taxon>
    </lineage>
</organism>
<dbReference type="EMBL" id="FTNO01000008">
    <property type="protein sequence ID" value="SIR98479.1"/>
    <property type="molecule type" value="Genomic_DNA"/>
</dbReference>
<dbReference type="AlphaFoldDB" id="A0A1N7FDP6"/>
<proteinExistence type="predicted"/>
<protein>
    <submittedName>
        <fullName evidence="1">Uncharacterized protein</fullName>
    </submittedName>
</protein>
<reference evidence="2" key="1">
    <citation type="submission" date="2017-01" db="EMBL/GenBank/DDBJ databases">
        <authorList>
            <person name="Varghese N."/>
            <person name="Submissions S."/>
        </authorList>
    </citation>
    <scope>NUCLEOTIDE SEQUENCE [LARGE SCALE GENOMIC DNA]</scope>
    <source>
        <strain evidence="2">CGMCC 1.7737</strain>
    </source>
</reference>
<dbReference type="Proteomes" id="UP000186914">
    <property type="component" value="Unassembled WGS sequence"/>
</dbReference>
<evidence type="ECO:0000313" key="2">
    <source>
        <dbReference type="Proteomes" id="UP000186914"/>
    </source>
</evidence>
<accession>A0A1N7FDP6</accession>